<feature type="compositionally biased region" description="Basic and acidic residues" evidence="1">
    <location>
        <begin position="28"/>
        <end position="59"/>
    </location>
</feature>
<keyword evidence="3" id="KW-1185">Reference proteome</keyword>
<reference evidence="2 3" key="1">
    <citation type="submission" date="2010-04" db="EMBL/GenBank/DDBJ databases">
        <authorList>
            <person name="Qin X."/>
            <person name="Bachman B."/>
            <person name="Battles P."/>
            <person name="Bell A."/>
            <person name="Bess C."/>
            <person name="Bickham C."/>
            <person name="Chaboub L."/>
            <person name="Chen D."/>
            <person name="Coyle M."/>
            <person name="Deiros D.R."/>
            <person name="Dinh H."/>
            <person name="Forbes L."/>
            <person name="Fowler G."/>
            <person name="Francisco L."/>
            <person name="Fu Q."/>
            <person name="Gubbala S."/>
            <person name="Hale W."/>
            <person name="Han Y."/>
            <person name="Hemphill L."/>
            <person name="Highlander S.K."/>
            <person name="Hirani K."/>
            <person name="Hogues M."/>
            <person name="Jackson L."/>
            <person name="Jakkamsetti A."/>
            <person name="Javaid M."/>
            <person name="Jiang H."/>
            <person name="Korchina V."/>
            <person name="Kovar C."/>
            <person name="Lara F."/>
            <person name="Lee S."/>
            <person name="Mata R."/>
            <person name="Mathew T."/>
            <person name="Moen C."/>
            <person name="Morales K."/>
            <person name="Munidasa M."/>
            <person name="Nazareth L."/>
            <person name="Ngo R."/>
            <person name="Nguyen L."/>
            <person name="Okwuonu G."/>
            <person name="Ongeri F."/>
            <person name="Patil S."/>
            <person name="Petrosino J."/>
            <person name="Pham C."/>
            <person name="Pham P."/>
            <person name="Pu L.-L."/>
            <person name="Puazo M."/>
            <person name="Raj R."/>
            <person name="Reid J."/>
            <person name="Rouhana J."/>
            <person name="Saada N."/>
            <person name="Shang Y."/>
            <person name="Simmons D."/>
            <person name="Thornton R."/>
            <person name="Warren J."/>
            <person name="Weissenberger G."/>
            <person name="Zhang J."/>
            <person name="Zhang L."/>
            <person name="Zhou C."/>
            <person name="Zhu D."/>
            <person name="Muzny D."/>
            <person name="Worley K."/>
            <person name="Gibbs R."/>
        </authorList>
    </citation>
    <scope>NUCLEOTIDE SEQUENCE [LARGE SCALE GENOMIC DNA]</scope>
    <source>
        <strain evidence="2 3">ATCC 49957</strain>
    </source>
</reference>
<evidence type="ECO:0000256" key="1">
    <source>
        <dbReference type="SAM" id="MobiDB-lite"/>
    </source>
</evidence>
<evidence type="ECO:0000313" key="3">
    <source>
        <dbReference type="Proteomes" id="UP000005324"/>
    </source>
</evidence>
<sequence length="70" mass="8056">MTKDRKRGRPAALEMPLSDSVSNLLQKKPKEISDAHQSVRERQEKVRQHVEEGRAEIKRGARPPGKPFRL</sequence>
<dbReference type="HOGENOM" id="CLU_2755324_0_0_5"/>
<dbReference type="AlphaFoldDB" id="D5RKR0"/>
<dbReference type="EMBL" id="ADVL01000277">
    <property type="protein sequence ID" value="EFH12110.1"/>
    <property type="molecule type" value="Genomic_DNA"/>
</dbReference>
<name>D5RKR0_9PROT</name>
<evidence type="ECO:0000313" key="2">
    <source>
        <dbReference type="EMBL" id="EFH12110.1"/>
    </source>
</evidence>
<feature type="region of interest" description="Disordered" evidence="1">
    <location>
        <begin position="1"/>
        <end position="70"/>
    </location>
</feature>
<dbReference type="Proteomes" id="UP000005324">
    <property type="component" value="Unassembled WGS sequence"/>
</dbReference>
<accession>D5RKR0</accession>
<protein>
    <submittedName>
        <fullName evidence="2">Uncharacterized protein</fullName>
    </submittedName>
</protein>
<gene>
    <name evidence="2" type="ORF">HMPREF0731_1670</name>
</gene>
<proteinExistence type="predicted"/>
<comment type="caution">
    <text evidence="2">The sequence shown here is derived from an EMBL/GenBank/DDBJ whole genome shotgun (WGS) entry which is preliminary data.</text>
</comment>
<organism evidence="2 3">
    <name type="scientific">Pseudoroseomonas cervicalis ATCC 49957</name>
    <dbReference type="NCBI Taxonomy" id="525371"/>
    <lineage>
        <taxon>Bacteria</taxon>
        <taxon>Pseudomonadati</taxon>
        <taxon>Pseudomonadota</taxon>
        <taxon>Alphaproteobacteria</taxon>
        <taxon>Acetobacterales</taxon>
        <taxon>Roseomonadaceae</taxon>
        <taxon>Roseomonas</taxon>
    </lineage>
</organism>